<dbReference type="PANTHER" id="PTHR37423:SF2">
    <property type="entry name" value="MEMBRANE-BOUND LYTIC MUREIN TRANSGLYCOSYLASE C"/>
    <property type="match status" value="1"/>
</dbReference>
<gene>
    <name evidence="6" type="ORF">OD750_005325</name>
</gene>
<reference evidence="6" key="1">
    <citation type="submission" date="2023-02" db="EMBL/GenBank/DDBJ databases">
        <title>Tahibacter soli sp. nov. isolated from soil.</title>
        <authorList>
            <person name="Baek J.H."/>
            <person name="Lee J.K."/>
            <person name="Choi D.G."/>
            <person name="Jeon C.O."/>
        </authorList>
    </citation>
    <scope>NUCLEOTIDE SEQUENCE</scope>
    <source>
        <strain evidence="6">BL</strain>
    </source>
</reference>
<evidence type="ECO:0000259" key="5">
    <source>
        <dbReference type="Pfam" id="PF13511"/>
    </source>
</evidence>
<feature type="compositionally biased region" description="Low complexity" evidence="2">
    <location>
        <begin position="68"/>
        <end position="82"/>
    </location>
</feature>
<feature type="signal peptide" evidence="3">
    <location>
        <begin position="1"/>
        <end position="29"/>
    </location>
</feature>
<accession>A0A9X4BGT7</accession>
<dbReference type="GO" id="GO:0000270">
    <property type="term" value="P:peptidoglycan metabolic process"/>
    <property type="evidence" value="ECO:0007669"/>
    <property type="project" value="InterPro"/>
</dbReference>
<feature type="region of interest" description="Disordered" evidence="2">
    <location>
        <begin position="62"/>
        <end position="85"/>
    </location>
</feature>
<dbReference type="InterPro" id="IPR025392">
    <property type="entry name" value="DUF4124"/>
</dbReference>
<sequence length="318" mass="34161">MPDIRTRRRPRSAWLCAAALLLLAPQAFAGGLFRCSGKNGELAYTNRPAGYANCTQVSSYSEPPPKAPVATAATAAPASMPNAPVPERTAAVKSTQPQWHYNDAAGSKTPAVAAAGAATATPAEGDKKADNKVLRGAVYKISKANGITEYTNIRPSGRRYQVLFTYISTCYACDIRSKVNFTTTRLNRDAYRAEIAAAAIEFSVDEALLRAVVHAESAFNPNALSNKGAQGLMQLMPGTADDMGVDNPFDATQNIRGGAQYLAYLLKNFQGDERLAVAAYNAGPGNVQKYGGVPPFDETRVYVSRVHTLRDRYRETSL</sequence>
<feature type="domain" description="DUF4124" evidence="5">
    <location>
        <begin position="19"/>
        <end position="73"/>
    </location>
</feature>
<dbReference type="InterPro" id="IPR000189">
    <property type="entry name" value="Transglyc_AS"/>
</dbReference>
<dbReference type="PANTHER" id="PTHR37423">
    <property type="entry name" value="SOLUBLE LYTIC MUREIN TRANSGLYCOSYLASE-RELATED"/>
    <property type="match status" value="1"/>
</dbReference>
<dbReference type="EMBL" id="JAOVZO020000003">
    <property type="protein sequence ID" value="MDC8011966.1"/>
    <property type="molecule type" value="Genomic_DNA"/>
</dbReference>
<evidence type="ECO:0000256" key="1">
    <source>
        <dbReference type="ARBA" id="ARBA00007734"/>
    </source>
</evidence>
<dbReference type="Proteomes" id="UP001139971">
    <property type="component" value="Unassembled WGS sequence"/>
</dbReference>
<dbReference type="Pfam" id="PF01464">
    <property type="entry name" value="SLT"/>
    <property type="match status" value="1"/>
</dbReference>
<dbReference type="RefSeq" id="WP_263543232.1">
    <property type="nucleotide sequence ID" value="NZ_JAOVZO020000003.1"/>
</dbReference>
<evidence type="ECO:0000313" key="7">
    <source>
        <dbReference type="Proteomes" id="UP001139971"/>
    </source>
</evidence>
<feature type="domain" description="Transglycosylase SLT" evidence="4">
    <location>
        <begin position="196"/>
        <end position="292"/>
    </location>
</feature>
<dbReference type="PROSITE" id="PS00922">
    <property type="entry name" value="TRANSGLYCOSYLASE"/>
    <property type="match status" value="1"/>
</dbReference>
<name>A0A9X4BGT7_9GAMM</name>
<dbReference type="CDD" id="cd00254">
    <property type="entry name" value="LT-like"/>
    <property type="match status" value="1"/>
</dbReference>
<dbReference type="Gene3D" id="1.10.530.10">
    <property type="match status" value="1"/>
</dbReference>
<dbReference type="InterPro" id="IPR008258">
    <property type="entry name" value="Transglycosylase_SLT_dom_1"/>
</dbReference>
<evidence type="ECO:0000313" key="6">
    <source>
        <dbReference type="EMBL" id="MDC8011966.1"/>
    </source>
</evidence>
<comment type="similarity">
    <text evidence="1">Belongs to the transglycosylase Slt family.</text>
</comment>
<dbReference type="InterPro" id="IPR023346">
    <property type="entry name" value="Lysozyme-like_dom_sf"/>
</dbReference>
<keyword evidence="7" id="KW-1185">Reference proteome</keyword>
<dbReference type="Pfam" id="PF13511">
    <property type="entry name" value="DUF4124"/>
    <property type="match status" value="1"/>
</dbReference>
<feature type="chain" id="PRO_5040742258" evidence="3">
    <location>
        <begin position="30"/>
        <end position="318"/>
    </location>
</feature>
<evidence type="ECO:0000256" key="3">
    <source>
        <dbReference type="SAM" id="SignalP"/>
    </source>
</evidence>
<organism evidence="6 7">
    <name type="scientific">Tahibacter soli</name>
    <dbReference type="NCBI Taxonomy" id="2983605"/>
    <lineage>
        <taxon>Bacteria</taxon>
        <taxon>Pseudomonadati</taxon>
        <taxon>Pseudomonadota</taxon>
        <taxon>Gammaproteobacteria</taxon>
        <taxon>Lysobacterales</taxon>
        <taxon>Rhodanobacteraceae</taxon>
        <taxon>Tahibacter</taxon>
    </lineage>
</organism>
<dbReference type="GO" id="GO:0008933">
    <property type="term" value="F:peptidoglycan lytic transglycosylase activity"/>
    <property type="evidence" value="ECO:0007669"/>
    <property type="project" value="InterPro"/>
</dbReference>
<proteinExistence type="inferred from homology"/>
<evidence type="ECO:0000256" key="2">
    <source>
        <dbReference type="SAM" id="MobiDB-lite"/>
    </source>
</evidence>
<keyword evidence="3" id="KW-0732">Signal</keyword>
<dbReference type="SUPFAM" id="SSF53955">
    <property type="entry name" value="Lysozyme-like"/>
    <property type="match status" value="1"/>
</dbReference>
<protein>
    <submittedName>
        <fullName evidence="6">Lytic transglycosylase domain-containing protein</fullName>
    </submittedName>
</protein>
<dbReference type="AlphaFoldDB" id="A0A9X4BGT7"/>
<comment type="caution">
    <text evidence="6">The sequence shown here is derived from an EMBL/GenBank/DDBJ whole genome shotgun (WGS) entry which is preliminary data.</text>
</comment>
<dbReference type="GO" id="GO:0016020">
    <property type="term" value="C:membrane"/>
    <property type="evidence" value="ECO:0007669"/>
    <property type="project" value="InterPro"/>
</dbReference>
<evidence type="ECO:0000259" key="4">
    <source>
        <dbReference type="Pfam" id="PF01464"/>
    </source>
</evidence>